<dbReference type="PANTHER" id="PTHR12289">
    <property type="entry name" value="METAXIN RELATED"/>
    <property type="match status" value="1"/>
</dbReference>
<keyword evidence="3" id="KW-0813">Transport</keyword>
<feature type="domain" description="Mitochondrial outer membrane transport complex Sam37/metaxin N-terminal" evidence="8">
    <location>
        <begin position="19"/>
        <end position="138"/>
    </location>
</feature>
<dbReference type="EMBL" id="QNGE01001209">
    <property type="protein sequence ID" value="KAA3678141.1"/>
    <property type="molecule type" value="Genomic_DNA"/>
</dbReference>
<keyword evidence="4" id="KW-1000">Mitochondrion outer membrane</keyword>
<keyword evidence="5" id="KW-0653">Protein transport</keyword>
<sequence>MDLFISTGSENVVSYDPDSITVLAYLYLGRCPIHLDDSLINNAKFTRLPLLKHAGIETSGIKDILTYLRSQNYGLEYDLTDAKNVELVSLVAVIERQLMPALDWFLWGEDDVFVRFTRKCYTTRLSRLSAFYLPHQWRANKIRRAKHSQLTHCLRQMSESERLNEAGYLFELTIDPLSVSLYQLYILAKRCLTALSYILGKKTYFVDDRPTAVDAYLFGQLWPLLLYESRHGTADWSMLGHAANYTGQSASHPLIAHLLQCPNLVAHFIRIQNEYFPKAAASFRQDIAVNASKRLQSANLFSNHPVRDCLLVGSGVLCLFFLYARHIGMIRIASA</sequence>
<evidence type="ECO:0000256" key="5">
    <source>
        <dbReference type="ARBA" id="ARBA00022927"/>
    </source>
</evidence>
<dbReference type="AlphaFoldDB" id="A0A5J4NRK1"/>
<dbReference type="GO" id="GO:0001401">
    <property type="term" value="C:SAM complex"/>
    <property type="evidence" value="ECO:0007669"/>
    <property type="project" value="InterPro"/>
</dbReference>
<evidence type="ECO:0000313" key="10">
    <source>
        <dbReference type="EMBL" id="KAA3678141.1"/>
    </source>
</evidence>
<evidence type="ECO:0000259" key="8">
    <source>
        <dbReference type="Pfam" id="PF10568"/>
    </source>
</evidence>
<dbReference type="InterPro" id="IPR033468">
    <property type="entry name" value="Metaxin_GST"/>
</dbReference>
<keyword evidence="11" id="KW-1185">Reference proteome</keyword>
<dbReference type="GO" id="GO:0015031">
    <property type="term" value="P:protein transport"/>
    <property type="evidence" value="ECO:0007669"/>
    <property type="project" value="UniProtKB-KW"/>
</dbReference>
<dbReference type="Pfam" id="PF17171">
    <property type="entry name" value="GST_C_6"/>
    <property type="match status" value="1"/>
</dbReference>
<evidence type="ECO:0000256" key="3">
    <source>
        <dbReference type="ARBA" id="ARBA00022448"/>
    </source>
</evidence>
<dbReference type="PANTHER" id="PTHR12289:SF41">
    <property type="entry name" value="FAILED AXON CONNECTIONS-RELATED"/>
    <property type="match status" value="1"/>
</dbReference>
<dbReference type="GO" id="GO:0007005">
    <property type="term" value="P:mitochondrion organization"/>
    <property type="evidence" value="ECO:0007669"/>
    <property type="project" value="TreeGrafter"/>
</dbReference>
<dbReference type="InterPro" id="IPR036282">
    <property type="entry name" value="Glutathione-S-Trfase_C_sf"/>
</dbReference>
<gene>
    <name evidence="10" type="ORF">DEA37_0009276</name>
</gene>
<proteinExistence type="inferred from homology"/>
<evidence type="ECO:0000256" key="7">
    <source>
        <dbReference type="ARBA" id="ARBA00023136"/>
    </source>
</evidence>
<comment type="similarity">
    <text evidence="2">Belongs to the metaxin family.</text>
</comment>
<evidence type="ECO:0000256" key="4">
    <source>
        <dbReference type="ARBA" id="ARBA00022787"/>
    </source>
</evidence>
<accession>A0A5J4NRK1</accession>
<protein>
    <submittedName>
        <fullName evidence="10">Metaxin</fullName>
    </submittedName>
</protein>
<name>A0A5J4NRK1_9TREM</name>
<reference evidence="10 11" key="1">
    <citation type="journal article" date="2019" name="Gigascience">
        <title>Whole-genome sequence of the oriental lung fluke Paragonimus westermani.</title>
        <authorList>
            <person name="Oey H."/>
            <person name="Zakrzewski M."/>
            <person name="Narain K."/>
            <person name="Devi K.R."/>
            <person name="Agatsuma T."/>
            <person name="Nawaratna S."/>
            <person name="Gobert G.N."/>
            <person name="Jones M.K."/>
            <person name="Ragan M.A."/>
            <person name="McManus D.P."/>
            <person name="Krause L."/>
        </authorList>
    </citation>
    <scope>NUCLEOTIDE SEQUENCE [LARGE SCALE GENOMIC DNA]</scope>
    <source>
        <strain evidence="10 11">IND2009</strain>
    </source>
</reference>
<dbReference type="Proteomes" id="UP000324629">
    <property type="component" value="Unassembled WGS sequence"/>
</dbReference>
<evidence type="ECO:0000256" key="2">
    <source>
        <dbReference type="ARBA" id="ARBA00009170"/>
    </source>
</evidence>
<evidence type="ECO:0000313" key="11">
    <source>
        <dbReference type="Proteomes" id="UP000324629"/>
    </source>
</evidence>
<dbReference type="InterPro" id="IPR019564">
    <property type="entry name" value="Sam37/metaxin_N"/>
</dbReference>
<evidence type="ECO:0000256" key="6">
    <source>
        <dbReference type="ARBA" id="ARBA00023128"/>
    </source>
</evidence>
<dbReference type="SUPFAM" id="SSF47616">
    <property type="entry name" value="GST C-terminal domain-like"/>
    <property type="match status" value="1"/>
</dbReference>
<comment type="subcellular location">
    <subcellularLocation>
        <location evidence="1">Mitochondrion outer membrane</location>
    </subcellularLocation>
</comment>
<keyword evidence="7" id="KW-0472">Membrane</keyword>
<keyword evidence="6" id="KW-0496">Mitochondrion</keyword>
<dbReference type="Pfam" id="PF10568">
    <property type="entry name" value="Tom37"/>
    <property type="match status" value="1"/>
</dbReference>
<comment type="caution">
    <text evidence="10">The sequence shown here is derived from an EMBL/GenBank/DDBJ whole genome shotgun (WGS) entry which is preliminary data.</text>
</comment>
<evidence type="ECO:0000259" key="9">
    <source>
        <dbReference type="Pfam" id="PF17171"/>
    </source>
</evidence>
<organism evidence="10 11">
    <name type="scientific">Paragonimus westermani</name>
    <dbReference type="NCBI Taxonomy" id="34504"/>
    <lineage>
        <taxon>Eukaryota</taxon>
        <taxon>Metazoa</taxon>
        <taxon>Spiralia</taxon>
        <taxon>Lophotrochozoa</taxon>
        <taxon>Platyhelminthes</taxon>
        <taxon>Trematoda</taxon>
        <taxon>Digenea</taxon>
        <taxon>Plagiorchiida</taxon>
        <taxon>Troglotremata</taxon>
        <taxon>Troglotrematidae</taxon>
        <taxon>Paragonimus</taxon>
    </lineage>
</organism>
<feature type="domain" description="Metaxin glutathione S-transferase" evidence="9">
    <location>
        <begin position="188"/>
        <end position="226"/>
    </location>
</feature>
<evidence type="ECO:0000256" key="1">
    <source>
        <dbReference type="ARBA" id="ARBA00004294"/>
    </source>
</evidence>
<dbReference type="InterPro" id="IPR050931">
    <property type="entry name" value="Mito_Protein_Transport_Metaxin"/>
</dbReference>